<protein>
    <submittedName>
        <fullName evidence="2">Uncharacterized protein</fullName>
    </submittedName>
</protein>
<dbReference type="EMBL" id="JARK01000148">
    <property type="protein sequence ID" value="EYC41990.1"/>
    <property type="molecule type" value="Genomic_DNA"/>
</dbReference>
<feature type="region of interest" description="Disordered" evidence="1">
    <location>
        <begin position="36"/>
        <end position="57"/>
    </location>
</feature>
<reference evidence="3" key="1">
    <citation type="journal article" date="2015" name="Nat. Genet.">
        <title>The genome and transcriptome of the zoonotic hookworm Ancylostoma ceylanicum identify infection-specific gene families.</title>
        <authorList>
            <person name="Schwarz E.M."/>
            <person name="Hu Y."/>
            <person name="Antoshechkin I."/>
            <person name="Miller M.M."/>
            <person name="Sternberg P.W."/>
            <person name="Aroian R.V."/>
        </authorList>
    </citation>
    <scope>NUCLEOTIDE SEQUENCE</scope>
    <source>
        <strain evidence="3">HY135</strain>
    </source>
</reference>
<feature type="compositionally biased region" description="Polar residues" evidence="1">
    <location>
        <begin position="40"/>
        <end position="57"/>
    </location>
</feature>
<sequence>MRKGWCSLSVCSHYRSVDSSFVSIACIVVKRPCHGEEDSMNQSCHANTSSTSDQGSFPSFVAIMSSHRG</sequence>
<name>A0A016WQR0_9BILA</name>
<keyword evidence="3" id="KW-1185">Reference proteome</keyword>
<gene>
    <name evidence="2" type="primary">Acey_s0548.g3282</name>
    <name evidence="2" type="ORF">Y032_0548g3282</name>
</gene>
<comment type="caution">
    <text evidence="2">The sequence shown here is derived from an EMBL/GenBank/DDBJ whole genome shotgun (WGS) entry which is preliminary data.</text>
</comment>
<dbReference type="AlphaFoldDB" id="A0A016WQR0"/>
<accession>A0A016WQR0</accession>
<evidence type="ECO:0000313" key="3">
    <source>
        <dbReference type="Proteomes" id="UP000024635"/>
    </source>
</evidence>
<evidence type="ECO:0000313" key="2">
    <source>
        <dbReference type="EMBL" id="EYC41990.1"/>
    </source>
</evidence>
<proteinExistence type="predicted"/>
<dbReference type="Proteomes" id="UP000024635">
    <property type="component" value="Unassembled WGS sequence"/>
</dbReference>
<organism evidence="2 3">
    <name type="scientific">Ancylostoma ceylanicum</name>
    <dbReference type="NCBI Taxonomy" id="53326"/>
    <lineage>
        <taxon>Eukaryota</taxon>
        <taxon>Metazoa</taxon>
        <taxon>Ecdysozoa</taxon>
        <taxon>Nematoda</taxon>
        <taxon>Chromadorea</taxon>
        <taxon>Rhabditida</taxon>
        <taxon>Rhabditina</taxon>
        <taxon>Rhabditomorpha</taxon>
        <taxon>Strongyloidea</taxon>
        <taxon>Ancylostomatidae</taxon>
        <taxon>Ancylostomatinae</taxon>
        <taxon>Ancylostoma</taxon>
    </lineage>
</organism>
<evidence type="ECO:0000256" key="1">
    <source>
        <dbReference type="SAM" id="MobiDB-lite"/>
    </source>
</evidence>